<name>A0A0F9SPV8_9ZZZZ</name>
<dbReference type="EMBL" id="LAZR01000436">
    <property type="protein sequence ID" value="KKN68944.1"/>
    <property type="molecule type" value="Genomic_DNA"/>
</dbReference>
<proteinExistence type="predicted"/>
<protein>
    <submittedName>
        <fullName evidence="1">Uncharacterized protein</fullName>
    </submittedName>
</protein>
<sequence>MQTPAERARKDAFREWLSATTSSDPPGYGRRFSSYEVRILEEAFVVGWNARDKFVEESR</sequence>
<accession>A0A0F9SPV8</accession>
<reference evidence="1" key="1">
    <citation type="journal article" date="2015" name="Nature">
        <title>Complex archaea that bridge the gap between prokaryotes and eukaryotes.</title>
        <authorList>
            <person name="Spang A."/>
            <person name="Saw J.H."/>
            <person name="Jorgensen S.L."/>
            <person name="Zaremba-Niedzwiedzka K."/>
            <person name="Martijn J."/>
            <person name="Lind A.E."/>
            <person name="van Eijk R."/>
            <person name="Schleper C."/>
            <person name="Guy L."/>
            <person name="Ettema T.J."/>
        </authorList>
    </citation>
    <scope>NUCLEOTIDE SEQUENCE</scope>
</reference>
<evidence type="ECO:0000313" key="1">
    <source>
        <dbReference type="EMBL" id="KKN68944.1"/>
    </source>
</evidence>
<dbReference type="AlphaFoldDB" id="A0A0F9SPV8"/>
<comment type="caution">
    <text evidence="1">The sequence shown here is derived from an EMBL/GenBank/DDBJ whole genome shotgun (WGS) entry which is preliminary data.</text>
</comment>
<organism evidence="1">
    <name type="scientific">marine sediment metagenome</name>
    <dbReference type="NCBI Taxonomy" id="412755"/>
    <lineage>
        <taxon>unclassified sequences</taxon>
        <taxon>metagenomes</taxon>
        <taxon>ecological metagenomes</taxon>
    </lineage>
</organism>
<gene>
    <name evidence="1" type="ORF">LCGC14_0446290</name>
</gene>